<evidence type="ECO:0000313" key="2">
    <source>
        <dbReference type="Proteomes" id="UP000287872"/>
    </source>
</evidence>
<evidence type="ECO:0000313" key="1">
    <source>
        <dbReference type="EMBL" id="GCD11735.1"/>
    </source>
</evidence>
<dbReference type="EMBL" id="BHYK01000021">
    <property type="protein sequence ID" value="GCD11735.1"/>
    <property type="molecule type" value="Genomic_DNA"/>
</dbReference>
<organism evidence="1 2">
    <name type="scientific">Clostridium tagluense</name>
    <dbReference type="NCBI Taxonomy" id="360422"/>
    <lineage>
        <taxon>Bacteria</taxon>
        <taxon>Bacillati</taxon>
        <taxon>Bacillota</taxon>
        <taxon>Clostridia</taxon>
        <taxon>Eubacteriales</taxon>
        <taxon>Clostridiaceae</taxon>
        <taxon>Clostridium</taxon>
    </lineage>
</organism>
<reference evidence="1 2" key="1">
    <citation type="submission" date="2018-11" db="EMBL/GenBank/DDBJ databases">
        <title>Genome sequencing and assembly of Clostridium tagluense strain A121.</title>
        <authorList>
            <person name="Murakami T."/>
            <person name="Segawa T."/>
            <person name="Shcherbakova V.A."/>
            <person name="Mori H."/>
            <person name="Yoshimura Y."/>
        </authorList>
    </citation>
    <scope>NUCLEOTIDE SEQUENCE [LARGE SCALE GENOMIC DNA]</scope>
    <source>
        <strain evidence="1 2">A121</strain>
    </source>
</reference>
<proteinExistence type="predicted"/>
<keyword evidence="2" id="KW-1185">Reference proteome</keyword>
<accession>A0A401UQB7</accession>
<dbReference type="Proteomes" id="UP000287872">
    <property type="component" value="Unassembled WGS sequence"/>
</dbReference>
<gene>
    <name evidence="1" type="ORF">Ctaglu_33580</name>
</gene>
<sequence length="43" mass="5205">MYTSRNYKRILEYNRIAKCGHIAKEINNRKKQEAIRRILEIIG</sequence>
<dbReference type="AlphaFoldDB" id="A0A401UQB7"/>
<name>A0A401UQB7_9CLOT</name>
<protein>
    <submittedName>
        <fullName evidence="1">Uncharacterized protein</fullName>
    </submittedName>
</protein>
<comment type="caution">
    <text evidence="1">The sequence shown here is derived from an EMBL/GenBank/DDBJ whole genome shotgun (WGS) entry which is preliminary data.</text>
</comment>